<dbReference type="PANTHER" id="PTHR40055">
    <property type="entry name" value="TRANSCRIPTIONAL REGULATOR YGIV-RELATED"/>
    <property type="match status" value="1"/>
</dbReference>
<feature type="domain" description="HTH araC/xylS-type" evidence="4">
    <location>
        <begin position="4"/>
        <end position="102"/>
    </location>
</feature>
<sequence>MSVYTVLIYIQENLDEELSLDTLANQAHFSPTHFHRIFKGMMSETLSEHIRRIRLERAAIRLALNSSSVTTAAFDAGYTTVESFSRAFKKVFACAPSQYSEKHWNELYDKIPGAVHYLLNNARSTLTLNRKGEMKMEVSVKDILEMRVAYKRHTGPYAECDEAWKVLCDWADAKKIINAETQFLGICHDDPQITPPEKIRYDACMTVDGSIDAEGEVGIQTIPGGKYAITLHKGPYENLEKTYAKLFGVWLPESGHQFREQPSFEIYLNSPEHTKPEDLLTEIYLPIK</sequence>
<evidence type="ECO:0000256" key="1">
    <source>
        <dbReference type="ARBA" id="ARBA00023015"/>
    </source>
</evidence>
<dbReference type="RefSeq" id="WP_097011029.1">
    <property type="nucleotide sequence ID" value="NZ_LT907975.1"/>
</dbReference>
<dbReference type="InterPro" id="IPR018060">
    <property type="entry name" value="HTH_AraC"/>
</dbReference>
<dbReference type="PROSITE" id="PS00041">
    <property type="entry name" value="HTH_ARAC_FAMILY_1"/>
    <property type="match status" value="1"/>
</dbReference>
<name>A0A2C8F7P4_9BACT</name>
<dbReference type="AlphaFoldDB" id="A0A2C8F7P4"/>
<dbReference type="Proteomes" id="UP000219215">
    <property type="component" value="Chromosome DPRO"/>
</dbReference>
<gene>
    <name evidence="5" type="ORF">DPRO_0964</name>
</gene>
<dbReference type="InterPro" id="IPR018062">
    <property type="entry name" value="HTH_AraC-typ_CS"/>
</dbReference>
<dbReference type="SMART" id="SM00871">
    <property type="entry name" value="AraC_E_bind"/>
    <property type="match status" value="1"/>
</dbReference>
<dbReference type="PROSITE" id="PS01124">
    <property type="entry name" value="HTH_ARAC_FAMILY_2"/>
    <property type="match status" value="1"/>
</dbReference>
<dbReference type="InterPro" id="IPR010499">
    <property type="entry name" value="AraC_E-bd"/>
</dbReference>
<dbReference type="SUPFAM" id="SSF55136">
    <property type="entry name" value="Probable bacterial effector-binding domain"/>
    <property type="match status" value="1"/>
</dbReference>
<protein>
    <recommendedName>
        <fullName evidence="4">HTH araC/xylS-type domain-containing protein</fullName>
    </recommendedName>
</protein>
<evidence type="ECO:0000259" key="4">
    <source>
        <dbReference type="PROSITE" id="PS01124"/>
    </source>
</evidence>
<reference evidence="6" key="1">
    <citation type="submission" date="2017-09" db="EMBL/GenBank/DDBJ databases">
        <authorList>
            <person name="Regsiter A."/>
            <person name="William W."/>
        </authorList>
    </citation>
    <scope>NUCLEOTIDE SEQUENCE [LARGE SCALE GENOMIC DNA]</scope>
    <source>
        <strain evidence="6">500-1</strain>
    </source>
</reference>
<dbReference type="PANTHER" id="PTHR40055:SF1">
    <property type="entry name" value="TRANSCRIPTIONAL REGULATOR YGIV-RELATED"/>
    <property type="match status" value="1"/>
</dbReference>
<proteinExistence type="predicted"/>
<evidence type="ECO:0000256" key="2">
    <source>
        <dbReference type="ARBA" id="ARBA00023125"/>
    </source>
</evidence>
<dbReference type="KEGG" id="pprf:DPRO_0964"/>
<dbReference type="Pfam" id="PF06445">
    <property type="entry name" value="GyrI-like"/>
    <property type="match status" value="1"/>
</dbReference>
<dbReference type="InterPro" id="IPR029442">
    <property type="entry name" value="GyrI-like"/>
</dbReference>
<keyword evidence="2" id="KW-0238">DNA-binding</keyword>
<dbReference type="InterPro" id="IPR009057">
    <property type="entry name" value="Homeodomain-like_sf"/>
</dbReference>
<keyword evidence="6" id="KW-1185">Reference proteome</keyword>
<keyword evidence="3" id="KW-0804">Transcription</keyword>
<dbReference type="SUPFAM" id="SSF46689">
    <property type="entry name" value="Homeodomain-like"/>
    <property type="match status" value="2"/>
</dbReference>
<keyword evidence="1" id="KW-0805">Transcription regulation</keyword>
<evidence type="ECO:0000256" key="3">
    <source>
        <dbReference type="ARBA" id="ARBA00023163"/>
    </source>
</evidence>
<evidence type="ECO:0000313" key="5">
    <source>
        <dbReference type="EMBL" id="SOB57851.1"/>
    </source>
</evidence>
<dbReference type="GO" id="GO:0043565">
    <property type="term" value="F:sequence-specific DNA binding"/>
    <property type="evidence" value="ECO:0007669"/>
    <property type="project" value="InterPro"/>
</dbReference>
<accession>A0A2C8F7P4</accession>
<organism evidence="5 6">
    <name type="scientific">Pseudodesulfovibrio profundus</name>
    <dbReference type="NCBI Taxonomy" id="57320"/>
    <lineage>
        <taxon>Bacteria</taxon>
        <taxon>Pseudomonadati</taxon>
        <taxon>Thermodesulfobacteriota</taxon>
        <taxon>Desulfovibrionia</taxon>
        <taxon>Desulfovibrionales</taxon>
        <taxon>Desulfovibrionaceae</taxon>
    </lineage>
</organism>
<dbReference type="GO" id="GO:0003700">
    <property type="term" value="F:DNA-binding transcription factor activity"/>
    <property type="evidence" value="ECO:0007669"/>
    <property type="project" value="InterPro"/>
</dbReference>
<dbReference type="SMART" id="SM00342">
    <property type="entry name" value="HTH_ARAC"/>
    <property type="match status" value="1"/>
</dbReference>
<evidence type="ECO:0000313" key="6">
    <source>
        <dbReference type="Proteomes" id="UP000219215"/>
    </source>
</evidence>
<dbReference type="InterPro" id="IPR011256">
    <property type="entry name" value="Reg_factor_effector_dom_sf"/>
</dbReference>
<dbReference type="Pfam" id="PF12833">
    <property type="entry name" value="HTH_18"/>
    <property type="match status" value="1"/>
</dbReference>
<dbReference type="InterPro" id="IPR050908">
    <property type="entry name" value="SmbC-like"/>
</dbReference>
<dbReference type="Gene3D" id="3.20.80.10">
    <property type="entry name" value="Regulatory factor, effector binding domain"/>
    <property type="match status" value="1"/>
</dbReference>
<dbReference type="Gene3D" id="1.10.10.60">
    <property type="entry name" value="Homeodomain-like"/>
    <property type="match status" value="2"/>
</dbReference>
<dbReference type="EMBL" id="LT907975">
    <property type="protein sequence ID" value="SOB57851.1"/>
    <property type="molecule type" value="Genomic_DNA"/>
</dbReference>